<evidence type="ECO:0000256" key="1">
    <source>
        <dbReference type="ARBA" id="ARBA00003456"/>
    </source>
</evidence>
<comment type="similarity">
    <text evidence="3 10">Belongs to the ATPase gamma chain family.</text>
</comment>
<comment type="caution">
    <text evidence="11">The sequence shown here is derived from an EMBL/GenBank/DDBJ whole genome shotgun (WGS) entry which is preliminary data.</text>
</comment>
<dbReference type="InterPro" id="IPR000131">
    <property type="entry name" value="ATP_synth_F1_gsu"/>
</dbReference>
<evidence type="ECO:0000256" key="9">
    <source>
        <dbReference type="ARBA" id="ARBA00023310"/>
    </source>
</evidence>
<dbReference type="HAMAP" id="MF_00815">
    <property type="entry name" value="ATP_synth_gamma_bact"/>
    <property type="match status" value="1"/>
</dbReference>
<evidence type="ECO:0000256" key="3">
    <source>
        <dbReference type="ARBA" id="ARBA00007681"/>
    </source>
</evidence>
<keyword evidence="7 10" id="KW-0472">Membrane</keyword>
<comment type="subcellular location">
    <subcellularLocation>
        <location evidence="10">Cell membrane</location>
        <topology evidence="10">Peripheral membrane protein</topology>
    </subcellularLocation>
    <subcellularLocation>
        <location evidence="2">Membrane</location>
        <topology evidence="2">Peripheral membrane protein</topology>
    </subcellularLocation>
</comment>
<dbReference type="GO" id="GO:0046933">
    <property type="term" value="F:proton-transporting ATP synthase activity, rotational mechanism"/>
    <property type="evidence" value="ECO:0007669"/>
    <property type="project" value="UniProtKB-UniRule"/>
</dbReference>
<evidence type="ECO:0000256" key="5">
    <source>
        <dbReference type="ARBA" id="ARBA00022781"/>
    </source>
</evidence>
<dbReference type="Gene3D" id="3.40.1380.10">
    <property type="match status" value="1"/>
</dbReference>
<dbReference type="CDD" id="cd12151">
    <property type="entry name" value="F1-ATPase_gamma"/>
    <property type="match status" value="1"/>
</dbReference>
<dbReference type="Pfam" id="PF00231">
    <property type="entry name" value="ATP-synt"/>
    <property type="match status" value="1"/>
</dbReference>
<accession>A0A0G0XRZ5</accession>
<evidence type="ECO:0000256" key="10">
    <source>
        <dbReference type="HAMAP-Rule" id="MF_00815"/>
    </source>
</evidence>
<sequence>MPVNAKIIRRRVKSVGNTKKITKAMELVAAAKMRKATRAALATRSYAVLAREMMNKLSQMKGLKHNPLMKAQKVENLLLVLISSNRGLCGGFNANIYKKTIEQIKNVEKIAVQRSFGERINPTVGKKINLGAITIGKKGERIMKKLGVNVIASFHNFSDTPSLMEAAPIAKIIKEEFVKNNFQKVAVIYTDYVSAITQKPTIRQVLPISPLDLEKMLKALGDRSFEKEITDEKPIEFIFEPNPEFILEQMLPRLIEIQIYQALLESSASEHSARMMAMRNASEAAEEMIDDLVFTLNQARQAGITREIAEISGGAAALE</sequence>
<dbReference type="InterPro" id="IPR035968">
    <property type="entry name" value="ATP_synth_F1_ATPase_gsu"/>
</dbReference>
<dbReference type="PANTHER" id="PTHR11693">
    <property type="entry name" value="ATP SYNTHASE GAMMA CHAIN"/>
    <property type="match status" value="1"/>
</dbReference>
<evidence type="ECO:0000256" key="2">
    <source>
        <dbReference type="ARBA" id="ARBA00004170"/>
    </source>
</evidence>
<keyword evidence="8 10" id="KW-0139">CF(1)</keyword>
<dbReference type="AlphaFoldDB" id="A0A0G0XRZ5"/>
<keyword evidence="10" id="KW-1003">Cell membrane</keyword>
<dbReference type="GO" id="GO:0042777">
    <property type="term" value="P:proton motive force-driven plasma membrane ATP synthesis"/>
    <property type="evidence" value="ECO:0007669"/>
    <property type="project" value="UniProtKB-UniRule"/>
</dbReference>
<evidence type="ECO:0000256" key="7">
    <source>
        <dbReference type="ARBA" id="ARBA00023136"/>
    </source>
</evidence>
<reference evidence="11 12" key="1">
    <citation type="journal article" date="2015" name="Nature">
        <title>rRNA introns, odd ribosomes, and small enigmatic genomes across a large radiation of phyla.</title>
        <authorList>
            <person name="Brown C.T."/>
            <person name="Hug L.A."/>
            <person name="Thomas B.C."/>
            <person name="Sharon I."/>
            <person name="Castelle C.J."/>
            <person name="Singh A."/>
            <person name="Wilkins M.J."/>
            <person name="Williams K.H."/>
            <person name="Banfield J.F."/>
        </authorList>
    </citation>
    <scope>NUCLEOTIDE SEQUENCE [LARGE SCALE GENOMIC DNA]</scope>
</reference>
<organism evidence="11 12">
    <name type="scientific">Candidatus Magasanikbacteria bacterium GW2011_GWC2_41_17</name>
    <dbReference type="NCBI Taxonomy" id="1619048"/>
    <lineage>
        <taxon>Bacteria</taxon>
        <taxon>Candidatus Magasanikiibacteriota</taxon>
    </lineage>
</organism>
<dbReference type="InterPro" id="IPR023632">
    <property type="entry name" value="ATP_synth_F1_gsu_CS"/>
</dbReference>
<evidence type="ECO:0000313" key="11">
    <source>
        <dbReference type="EMBL" id="KKR99690.1"/>
    </source>
</evidence>
<keyword evidence="9 10" id="KW-0066">ATP synthesis</keyword>
<name>A0A0G0XRZ5_9BACT</name>
<gene>
    <name evidence="10" type="primary">atpG</name>
    <name evidence="11" type="ORF">UU49_C0004G0021</name>
</gene>
<dbReference type="PATRIC" id="fig|1619048.3.peg.165"/>
<dbReference type="PANTHER" id="PTHR11693:SF22">
    <property type="entry name" value="ATP SYNTHASE SUBUNIT GAMMA, MITOCHONDRIAL"/>
    <property type="match status" value="1"/>
</dbReference>
<evidence type="ECO:0000256" key="4">
    <source>
        <dbReference type="ARBA" id="ARBA00022448"/>
    </source>
</evidence>
<evidence type="ECO:0000256" key="6">
    <source>
        <dbReference type="ARBA" id="ARBA00023065"/>
    </source>
</evidence>
<keyword evidence="5 10" id="KW-0375">Hydrogen ion transport</keyword>
<dbReference type="PRINTS" id="PR00126">
    <property type="entry name" value="ATPASEGAMMA"/>
</dbReference>
<protein>
    <recommendedName>
        <fullName evidence="10">ATP synthase gamma chain</fullName>
    </recommendedName>
    <alternativeName>
        <fullName evidence="10">ATP synthase F1 sector gamma subunit</fullName>
    </alternativeName>
    <alternativeName>
        <fullName evidence="10">F-ATPase gamma subunit</fullName>
    </alternativeName>
</protein>
<dbReference type="EMBL" id="LCAV01000004">
    <property type="protein sequence ID" value="KKR99690.1"/>
    <property type="molecule type" value="Genomic_DNA"/>
</dbReference>
<dbReference type="Proteomes" id="UP000034108">
    <property type="component" value="Unassembled WGS sequence"/>
</dbReference>
<keyword evidence="4 10" id="KW-0813">Transport</keyword>
<dbReference type="GO" id="GO:0005886">
    <property type="term" value="C:plasma membrane"/>
    <property type="evidence" value="ECO:0007669"/>
    <property type="project" value="UniProtKB-SubCell"/>
</dbReference>
<dbReference type="GO" id="GO:0005524">
    <property type="term" value="F:ATP binding"/>
    <property type="evidence" value="ECO:0007669"/>
    <property type="project" value="UniProtKB-UniRule"/>
</dbReference>
<dbReference type="PROSITE" id="PS00153">
    <property type="entry name" value="ATPASE_GAMMA"/>
    <property type="match status" value="1"/>
</dbReference>
<comment type="subunit">
    <text evidence="10">F-type ATPases have 2 components, CF(1) - the catalytic core - and CF(0) - the membrane proton channel. CF(1) has five subunits: alpha(3), beta(3), gamma(1), delta(1), epsilon(1). CF(0) has three main subunits: a, b and c.</text>
</comment>
<dbReference type="NCBIfam" id="TIGR01146">
    <property type="entry name" value="ATPsyn_F1gamma"/>
    <property type="match status" value="1"/>
</dbReference>
<dbReference type="STRING" id="1619048.UU49_C0004G0021"/>
<keyword evidence="6 10" id="KW-0406">Ion transport</keyword>
<dbReference type="SUPFAM" id="SSF52943">
    <property type="entry name" value="ATP synthase (F1-ATPase), gamma subunit"/>
    <property type="match status" value="1"/>
</dbReference>
<proteinExistence type="inferred from homology"/>
<dbReference type="Gene3D" id="1.10.287.80">
    <property type="entry name" value="ATP synthase, gamma subunit, helix hairpin domain"/>
    <property type="match status" value="2"/>
</dbReference>
<evidence type="ECO:0000313" key="12">
    <source>
        <dbReference type="Proteomes" id="UP000034108"/>
    </source>
</evidence>
<evidence type="ECO:0000256" key="8">
    <source>
        <dbReference type="ARBA" id="ARBA00023196"/>
    </source>
</evidence>
<dbReference type="GO" id="GO:0045259">
    <property type="term" value="C:proton-transporting ATP synthase complex"/>
    <property type="evidence" value="ECO:0007669"/>
    <property type="project" value="UniProtKB-KW"/>
</dbReference>
<comment type="function">
    <text evidence="1 10">Produces ATP from ADP in the presence of a proton gradient across the membrane. The gamma chain is believed to be important in regulating ATPase activity and the flow of protons through the CF(0) complex.</text>
</comment>